<feature type="compositionally biased region" description="Basic and acidic residues" evidence="16">
    <location>
        <begin position="697"/>
        <end position="709"/>
    </location>
</feature>
<evidence type="ECO:0000313" key="19">
    <source>
        <dbReference type="EMBL" id="RWS07153.1"/>
    </source>
</evidence>
<evidence type="ECO:0000256" key="13">
    <source>
        <dbReference type="ARBA" id="ARBA00022807"/>
    </source>
</evidence>
<accession>A0A443QVX4</accession>
<feature type="region of interest" description="Disordered" evidence="16">
    <location>
        <begin position="789"/>
        <end position="813"/>
    </location>
</feature>
<dbReference type="GO" id="GO:0003677">
    <property type="term" value="F:DNA binding"/>
    <property type="evidence" value="ECO:0007669"/>
    <property type="project" value="InterPro"/>
</dbReference>
<dbReference type="PROSITE" id="PS50802">
    <property type="entry name" value="OTU"/>
    <property type="match status" value="1"/>
</dbReference>
<evidence type="ECO:0000256" key="10">
    <source>
        <dbReference type="ARBA" id="ARBA00022771"/>
    </source>
</evidence>
<feature type="compositionally biased region" description="Polar residues" evidence="16">
    <location>
        <begin position="789"/>
        <end position="802"/>
    </location>
</feature>
<sequence length="826" mass="91352">LFLQQSNDKLNSKMDVLLSEFITRTSAEPGLARDLLEGNRCCFFACAYVFCFILNSNRIRSLFLSNCEAISKSLPNETIAEIANKSLSIQEKNEKNLSSAMTIKFNSEPSLSSPSVTTSSTESSVNSSPSKLAVSKAELNEDLIDEICPKKLFRGISRATDNVNLVSKARSEFAQDFETPNGTTKESNIIETPDYTFTLPDLSIHSDDFKEFLEKDLIEKSTLISLETAGRLNWWSDLGASQKLWPLATTGDGNCLLHAASLGMWGFHDRLLTLRKALHAILTDSSYTTLFYRRWRWQSSLQNKEAGLILCEEEWQKEWASLLKMASTEPRVRANVSNSSKSNELNGGKKSSLPEDDIQPHVYESLEELHILALAHVLKRPIIVIADTMLKDVTGEPFAPIPFGGIYLPIECPANECHRSPLCLTYDAAHFSALVAMDKETYADKTPHPPAAIPLTDPEGKLLPLQFAVDPGQNVRWGEDEFDEQTIAKHTLSDKDKLSLLKMYLDVKHINKPIKVSAIEEELEKKKQNTRYLEKSQTLPSNFEFDDSGSSSDAGTSVSNTSSTGIATIVNKGFVAQSKSKAAKQLHMITKHFGSLGRSMSKRIKKNLGHLTRRGASFRSSKSSHSSPKNEPKLHSSAKNRENGLVVEKEDSCEDLLNSEQILVAVLHTEKRHEYHEEMIRNYLNTARIRFLNHKKEQQKNELSKEKKASSKSNSSSNSSSSSSSSHSNSNSEISSPTVNFATQCVNSGCNSFGTSATNYLCASCFTNQKKELSKCVNEAKATVLSNSESGCKVPSETTSPKPNKLDSSKSVNTSTVCCVDSSATN</sequence>
<feature type="region of interest" description="Disordered" evidence="16">
    <location>
        <begin position="697"/>
        <end position="733"/>
    </location>
</feature>
<evidence type="ECO:0000256" key="11">
    <source>
        <dbReference type="ARBA" id="ARBA00022786"/>
    </source>
</evidence>
<comment type="similarity">
    <text evidence="4">Belongs to the peptidase C64 family.</text>
</comment>
<feature type="region of interest" description="Disordered" evidence="16">
    <location>
        <begin position="527"/>
        <end position="562"/>
    </location>
</feature>
<dbReference type="EMBL" id="NCKU01003630">
    <property type="protein sequence ID" value="RWS07153.1"/>
    <property type="molecule type" value="Genomic_DNA"/>
</dbReference>
<keyword evidence="6" id="KW-0963">Cytoplasm</keyword>
<evidence type="ECO:0000256" key="4">
    <source>
        <dbReference type="ARBA" id="ARBA00005865"/>
    </source>
</evidence>
<feature type="region of interest" description="Disordered" evidence="16">
    <location>
        <begin position="108"/>
        <end position="128"/>
    </location>
</feature>
<evidence type="ECO:0000256" key="3">
    <source>
        <dbReference type="ARBA" id="ARBA00004496"/>
    </source>
</evidence>
<evidence type="ECO:0000256" key="1">
    <source>
        <dbReference type="ARBA" id="ARBA00000707"/>
    </source>
</evidence>
<dbReference type="GO" id="GO:0004843">
    <property type="term" value="F:cysteine-type deubiquitinase activity"/>
    <property type="evidence" value="ECO:0007669"/>
    <property type="project" value="UniProtKB-EC"/>
</dbReference>
<keyword evidence="11" id="KW-0833">Ubl conjugation pathway</keyword>
<dbReference type="Pfam" id="PF02338">
    <property type="entry name" value="OTU"/>
    <property type="match status" value="1"/>
</dbReference>
<keyword evidence="14" id="KW-0862">Zinc</keyword>
<evidence type="ECO:0000256" key="14">
    <source>
        <dbReference type="ARBA" id="ARBA00022833"/>
    </source>
</evidence>
<evidence type="ECO:0000256" key="12">
    <source>
        <dbReference type="ARBA" id="ARBA00022801"/>
    </source>
</evidence>
<dbReference type="InterPro" id="IPR003323">
    <property type="entry name" value="OTU_dom"/>
</dbReference>
<dbReference type="PROSITE" id="PS51036">
    <property type="entry name" value="ZF_A20"/>
    <property type="match status" value="1"/>
</dbReference>
<feature type="non-terminal residue" evidence="19">
    <location>
        <position position="1"/>
    </location>
</feature>
<dbReference type="GO" id="GO:0005737">
    <property type="term" value="C:cytoplasm"/>
    <property type="evidence" value="ECO:0007669"/>
    <property type="project" value="UniProtKB-SubCell"/>
</dbReference>
<name>A0A443QVX4_9ACAR</name>
<feature type="compositionally biased region" description="Low complexity" evidence="16">
    <location>
        <begin position="711"/>
        <end position="733"/>
    </location>
</feature>
<feature type="region of interest" description="Disordered" evidence="16">
    <location>
        <begin position="333"/>
        <end position="356"/>
    </location>
</feature>
<feature type="domain" description="OTU" evidence="17">
    <location>
        <begin position="244"/>
        <end position="437"/>
    </location>
</feature>
<evidence type="ECO:0000256" key="16">
    <source>
        <dbReference type="SAM" id="MobiDB-lite"/>
    </source>
</evidence>
<keyword evidence="8" id="KW-0645">Protease</keyword>
<dbReference type="PANTHER" id="PTHR13367:SF27">
    <property type="entry name" value="OTU DOMAIN-CONTAINING PROTEIN"/>
    <property type="match status" value="1"/>
</dbReference>
<comment type="caution">
    <text evidence="19">The sequence shown here is derived from an EMBL/GenBank/DDBJ whole genome shotgun (WGS) entry which is preliminary data.</text>
</comment>
<evidence type="ECO:0000256" key="6">
    <source>
        <dbReference type="ARBA" id="ARBA00022490"/>
    </source>
</evidence>
<dbReference type="Gene3D" id="1.10.8.10">
    <property type="entry name" value="DNA helicase RuvA subunit, C-terminal domain"/>
    <property type="match status" value="1"/>
</dbReference>
<proteinExistence type="inferred from homology"/>
<dbReference type="AlphaFoldDB" id="A0A443QVX4"/>
<evidence type="ECO:0000256" key="7">
    <source>
        <dbReference type="ARBA" id="ARBA00022553"/>
    </source>
</evidence>
<feature type="compositionally biased region" description="Basic and acidic residues" evidence="16">
    <location>
        <begin position="628"/>
        <end position="645"/>
    </location>
</feature>
<dbReference type="GO" id="GO:0035871">
    <property type="term" value="P:protein K11-linked deubiquitination"/>
    <property type="evidence" value="ECO:0007669"/>
    <property type="project" value="TreeGrafter"/>
</dbReference>
<dbReference type="STRING" id="1965070.A0A443QVX4"/>
<dbReference type="CDD" id="cd22768">
    <property type="entry name" value="OTU_OTUD7"/>
    <property type="match status" value="1"/>
</dbReference>
<dbReference type="OrthoDB" id="6275030at2759"/>
<protein>
    <recommendedName>
        <fullName evidence="5">ubiquitinyl hydrolase 1</fullName>
        <ecNumber evidence="5">3.4.19.12</ecNumber>
    </recommendedName>
</protein>
<evidence type="ECO:0000313" key="20">
    <source>
        <dbReference type="Proteomes" id="UP000285301"/>
    </source>
</evidence>
<evidence type="ECO:0000256" key="2">
    <source>
        <dbReference type="ARBA" id="ARBA00004123"/>
    </source>
</evidence>
<keyword evidence="15" id="KW-0539">Nucleus</keyword>
<feature type="compositionally biased region" description="Low complexity" evidence="16">
    <location>
        <begin position="617"/>
        <end position="627"/>
    </location>
</feature>
<dbReference type="EC" id="3.4.19.12" evidence="5"/>
<dbReference type="GO" id="GO:0071108">
    <property type="term" value="P:protein K48-linked deubiquitination"/>
    <property type="evidence" value="ECO:0007669"/>
    <property type="project" value="TreeGrafter"/>
</dbReference>
<reference evidence="19 20" key="1">
    <citation type="journal article" date="2018" name="Gigascience">
        <title>Genomes of trombidid mites reveal novel predicted allergens and laterally-transferred genes associated with secondary metabolism.</title>
        <authorList>
            <person name="Dong X."/>
            <person name="Chaisiri K."/>
            <person name="Xia D."/>
            <person name="Armstrong S.D."/>
            <person name="Fang Y."/>
            <person name="Donnelly M.J."/>
            <person name="Kadowaki T."/>
            <person name="McGarry J.W."/>
            <person name="Darby A.C."/>
            <person name="Makepeace B.L."/>
        </authorList>
    </citation>
    <scope>NUCLEOTIDE SEQUENCE [LARGE SCALE GENOMIC DNA]</scope>
    <source>
        <strain evidence="19">UoL-WK</strain>
    </source>
</reference>
<organism evidence="19 20">
    <name type="scientific">Dinothrombium tinctorium</name>
    <dbReference type="NCBI Taxonomy" id="1965070"/>
    <lineage>
        <taxon>Eukaryota</taxon>
        <taxon>Metazoa</taxon>
        <taxon>Ecdysozoa</taxon>
        <taxon>Arthropoda</taxon>
        <taxon>Chelicerata</taxon>
        <taxon>Arachnida</taxon>
        <taxon>Acari</taxon>
        <taxon>Acariformes</taxon>
        <taxon>Trombidiformes</taxon>
        <taxon>Prostigmata</taxon>
        <taxon>Anystina</taxon>
        <taxon>Parasitengona</taxon>
        <taxon>Trombidioidea</taxon>
        <taxon>Trombidiidae</taxon>
        <taxon>Dinothrombium</taxon>
    </lineage>
</organism>
<feature type="domain" description="A20-type" evidence="18">
    <location>
        <begin position="739"/>
        <end position="774"/>
    </location>
</feature>
<evidence type="ECO:0000259" key="17">
    <source>
        <dbReference type="PROSITE" id="PS50802"/>
    </source>
</evidence>
<feature type="compositionally biased region" description="Polar residues" evidence="16">
    <location>
        <begin position="335"/>
        <end position="345"/>
    </location>
</feature>
<dbReference type="InterPro" id="IPR002653">
    <property type="entry name" value="Znf_A20"/>
</dbReference>
<evidence type="ECO:0000256" key="5">
    <source>
        <dbReference type="ARBA" id="ARBA00012759"/>
    </source>
</evidence>
<evidence type="ECO:0000259" key="18">
    <source>
        <dbReference type="PROSITE" id="PS51036"/>
    </source>
</evidence>
<dbReference type="InterPro" id="IPR051346">
    <property type="entry name" value="OTU_Deubiquitinase"/>
</dbReference>
<dbReference type="GO" id="GO:0070536">
    <property type="term" value="P:protein K63-linked deubiquitination"/>
    <property type="evidence" value="ECO:0007669"/>
    <property type="project" value="TreeGrafter"/>
</dbReference>
<comment type="subcellular location">
    <subcellularLocation>
        <location evidence="3">Cytoplasm</location>
    </subcellularLocation>
    <subcellularLocation>
        <location evidence="2">Nucleus</location>
    </subcellularLocation>
</comment>
<evidence type="ECO:0000256" key="8">
    <source>
        <dbReference type="ARBA" id="ARBA00022670"/>
    </source>
</evidence>
<dbReference type="GO" id="GO:0070530">
    <property type="term" value="F:K63-linked polyubiquitin modification-dependent protein binding"/>
    <property type="evidence" value="ECO:0007669"/>
    <property type="project" value="TreeGrafter"/>
</dbReference>
<dbReference type="GO" id="GO:0005634">
    <property type="term" value="C:nucleus"/>
    <property type="evidence" value="ECO:0007669"/>
    <property type="project" value="UniProtKB-SubCell"/>
</dbReference>
<keyword evidence="10" id="KW-0863">Zinc-finger</keyword>
<feature type="compositionally biased region" description="Low complexity" evidence="16">
    <location>
        <begin position="548"/>
        <end position="562"/>
    </location>
</feature>
<dbReference type="GO" id="GO:0071947">
    <property type="term" value="P:protein deubiquitination involved in ubiquitin-dependent protein catabolic process"/>
    <property type="evidence" value="ECO:0007669"/>
    <property type="project" value="TreeGrafter"/>
</dbReference>
<keyword evidence="13" id="KW-0788">Thiol protease</keyword>
<evidence type="ECO:0000256" key="15">
    <source>
        <dbReference type="ARBA" id="ARBA00023242"/>
    </source>
</evidence>
<keyword evidence="12" id="KW-0378">Hydrolase</keyword>
<evidence type="ECO:0000256" key="9">
    <source>
        <dbReference type="ARBA" id="ARBA00022723"/>
    </source>
</evidence>
<keyword evidence="7" id="KW-0597">Phosphoprotein</keyword>
<dbReference type="PANTHER" id="PTHR13367">
    <property type="entry name" value="UBIQUITIN THIOESTERASE"/>
    <property type="match status" value="1"/>
</dbReference>
<dbReference type="Proteomes" id="UP000285301">
    <property type="component" value="Unassembled WGS sequence"/>
</dbReference>
<gene>
    <name evidence="19" type="ORF">B4U79_03681</name>
</gene>
<dbReference type="GO" id="GO:0008270">
    <property type="term" value="F:zinc ion binding"/>
    <property type="evidence" value="ECO:0007669"/>
    <property type="project" value="UniProtKB-KW"/>
</dbReference>
<keyword evidence="20" id="KW-1185">Reference proteome</keyword>
<keyword evidence="9" id="KW-0479">Metal-binding</keyword>
<comment type="catalytic activity">
    <reaction evidence="1">
        <text>Thiol-dependent hydrolysis of ester, thioester, amide, peptide and isopeptide bonds formed by the C-terminal Gly of ubiquitin (a 76-residue protein attached to proteins as an intracellular targeting signal).</text>
        <dbReference type="EC" id="3.4.19.12"/>
    </reaction>
</comment>
<feature type="region of interest" description="Disordered" evidence="16">
    <location>
        <begin position="612"/>
        <end position="645"/>
    </location>
</feature>